<comment type="similarity">
    <text evidence="3">Belongs to the methyl-accepting chemotaxis (MCP) protein family.</text>
</comment>
<dbReference type="Gene3D" id="1.10.287.950">
    <property type="entry name" value="Methyl-accepting chemotaxis protein"/>
    <property type="match status" value="1"/>
</dbReference>
<dbReference type="Proteomes" id="UP000197334">
    <property type="component" value="Unassembled WGS sequence"/>
</dbReference>
<dbReference type="RefSeq" id="WP_088700199.1">
    <property type="nucleotide sequence ID" value="NZ_JPUA01000028.1"/>
</dbReference>
<dbReference type="InterPro" id="IPR004089">
    <property type="entry name" value="MCPsignal_dom"/>
</dbReference>
<dbReference type="CDD" id="cd11386">
    <property type="entry name" value="MCP_signal"/>
    <property type="match status" value="1"/>
</dbReference>
<keyword evidence="5" id="KW-1133">Transmembrane helix</keyword>
<gene>
    <name evidence="8" type="ORF">JI62_10905</name>
</gene>
<evidence type="ECO:0000256" key="1">
    <source>
        <dbReference type="ARBA" id="ARBA00004370"/>
    </source>
</evidence>
<proteinExistence type="inferred from homology"/>
<dbReference type="SMART" id="SM00304">
    <property type="entry name" value="HAMP"/>
    <property type="match status" value="1"/>
</dbReference>
<accession>A0A246S1P0</accession>
<dbReference type="SMART" id="SM00283">
    <property type="entry name" value="MA"/>
    <property type="match status" value="1"/>
</dbReference>
<dbReference type="GO" id="GO:0006935">
    <property type="term" value="P:chemotaxis"/>
    <property type="evidence" value="ECO:0007669"/>
    <property type="project" value="TreeGrafter"/>
</dbReference>
<keyword evidence="9" id="KW-1185">Reference proteome</keyword>
<evidence type="ECO:0000259" key="7">
    <source>
        <dbReference type="PROSITE" id="PS50885"/>
    </source>
</evidence>
<keyword evidence="2 4" id="KW-0807">Transducer</keyword>
<dbReference type="AlphaFoldDB" id="A0A246S1P0"/>
<evidence type="ECO:0000256" key="4">
    <source>
        <dbReference type="PROSITE-ProRule" id="PRU00284"/>
    </source>
</evidence>
<dbReference type="OrthoDB" id="2489132at2"/>
<dbReference type="Pfam" id="PF00015">
    <property type="entry name" value="MCPsignal"/>
    <property type="match status" value="1"/>
</dbReference>
<dbReference type="InterPro" id="IPR051310">
    <property type="entry name" value="MCP_chemotaxis"/>
</dbReference>
<dbReference type="PROSITE" id="PS50111">
    <property type="entry name" value="CHEMOTAXIS_TRANSDUC_2"/>
    <property type="match status" value="1"/>
</dbReference>
<dbReference type="EMBL" id="JPUA01000028">
    <property type="protein sequence ID" value="OWV29750.1"/>
    <property type="molecule type" value="Genomic_DNA"/>
</dbReference>
<feature type="domain" description="Methyl-accepting transducer" evidence="6">
    <location>
        <begin position="440"/>
        <end position="669"/>
    </location>
</feature>
<evidence type="ECO:0000313" key="8">
    <source>
        <dbReference type="EMBL" id="OWV29750.1"/>
    </source>
</evidence>
<evidence type="ECO:0000256" key="5">
    <source>
        <dbReference type="SAM" id="Phobius"/>
    </source>
</evidence>
<dbReference type="PANTHER" id="PTHR43531:SF16">
    <property type="entry name" value="METHYL-ACCEPTING CHEMOTAXIS PROTEIN II"/>
    <property type="match status" value="1"/>
</dbReference>
<dbReference type="PROSITE" id="PS50885">
    <property type="entry name" value="HAMP"/>
    <property type="match status" value="1"/>
</dbReference>
<dbReference type="GO" id="GO:0007165">
    <property type="term" value="P:signal transduction"/>
    <property type="evidence" value="ECO:0007669"/>
    <property type="project" value="UniProtKB-KW"/>
</dbReference>
<dbReference type="CDD" id="cd12913">
    <property type="entry name" value="PDC1_MCP_like"/>
    <property type="match status" value="1"/>
</dbReference>
<dbReference type="GO" id="GO:0005886">
    <property type="term" value="C:plasma membrane"/>
    <property type="evidence" value="ECO:0007669"/>
    <property type="project" value="TreeGrafter"/>
</dbReference>
<dbReference type="Pfam" id="PF00672">
    <property type="entry name" value="HAMP"/>
    <property type="match status" value="1"/>
</dbReference>
<dbReference type="SUPFAM" id="SSF58104">
    <property type="entry name" value="Methyl-accepting chemotaxis protein (MCP) signaling domain"/>
    <property type="match status" value="1"/>
</dbReference>
<evidence type="ECO:0000256" key="2">
    <source>
        <dbReference type="ARBA" id="ARBA00023224"/>
    </source>
</evidence>
<sequence length="703" mass="75917">MKFKSVRTLIATLVGGCILLVVAALVIYSVIANARSQALVESQTKELLESNIEARLTAIASAQTEEIKGELEHALTLATSLANTNAMLGQEDEDGRPLMTMSRRELSLLVRQTVVDNSELLDAFIGWEPNAFGSDARYTGREDQGYGPDGRFMPWWYRTESGDIEVLALGSDMENQERDADGIRRGEYYLCTKETKRSCVVDPHLYDYNGEILLVTSFNAPILVDNEFRGSAGVDLSVEFIQSLLEEANASLYDGAGEIALIASQGALAAYTSSPDLLGKHVENVLDADLQAGIAQAQQGERVRRLDTEQGMTELYWPFSIDESGNPWVLMIRLPESAVLAGLNDLQAQMESQRETSTLGMIGMGLVIAFLGLIASWLLGSSISRPLKQLADRMREIASGDGDLTQRLPVRGRDEGAELAIQFNAFAVKIHDVLVDVRTSSESVHHAANEIAMGGQDLSRRTDNAAASLQQTSASIEEITSTVQHTAASAKEANKLSQTASEVAREGGQVVANVVTTMEDITHASDKIGEIVTLMNSISFQTNLLALNASVEAARAGEHGRGFAVVADEVRKLAGRSSEAANDIQKLIEDSQSKVNNGTTLVRNAGSTMQEIVAHITRVTDVLEEINAATSEQSEGIKQVNIAVAELDRMTQENAAMVEESTTAAEQLKEQADHLAVTIGSFKLSQHPPAPLTLKSAKALPSF</sequence>
<reference evidence="8 9" key="1">
    <citation type="submission" date="2014-08" db="EMBL/GenBank/DDBJ databases">
        <title>Draft genome sequence of a novel L-asparaginase producing marine bacterium, Halomonas campaniensis.</title>
        <authorList>
            <person name="Sundarakrishnan B."/>
            <person name="Moushumi Priya A."/>
            <person name="Raman G."/>
            <person name="Sakthivel N."/>
            <person name="Park S."/>
            <person name="Jayachandran S."/>
        </authorList>
    </citation>
    <scope>NUCLEOTIDE SEQUENCE [LARGE SCALE GENOMIC DNA]</scope>
    <source>
        <strain evidence="8 9">SK03</strain>
    </source>
</reference>
<dbReference type="CDD" id="cd06225">
    <property type="entry name" value="HAMP"/>
    <property type="match status" value="1"/>
</dbReference>
<evidence type="ECO:0000259" key="6">
    <source>
        <dbReference type="PROSITE" id="PS50111"/>
    </source>
</evidence>
<name>A0A246S1P0_9GAMM</name>
<dbReference type="FunFam" id="1.10.287.950:FF:000001">
    <property type="entry name" value="Methyl-accepting chemotaxis sensory transducer"/>
    <property type="match status" value="1"/>
</dbReference>
<evidence type="ECO:0000256" key="3">
    <source>
        <dbReference type="ARBA" id="ARBA00029447"/>
    </source>
</evidence>
<dbReference type="InterPro" id="IPR003660">
    <property type="entry name" value="HAMP_dom"/>
</dbReference>
<comment type="subcellular location">
    <subcellularLocation>
        <location evidence="1">Membrane</location>
    </subcellularLocation>
</comment>
<keyword evidence="5" id="KW-0812">Transmembrane</keyword>
<feature type="domain" description="HAMP" evidence="7">
    <location>
        <begin position="381"/>
        <end position="435"/>
    </location>
</feature>
<dbReference type="Gene3D" id="3.30.450.20">
    <property type="entry name" value="PAS domain"/>
    <property type="match status" value="1"/>
</dbReference>
<feature type="transmembrane region" description="Helical" evidence="5">
    <location>
        <begin position="359"/>
        <end position="379"/>
    </location>
</feature>
<protein>
    <submittedName>
        <fullName evidence="8">Chemotaxis protein</fullName>
    </submittedName>
</protein>
<keyword evidence="5" id="KW-0472">Membrane</keyword>
<dbReference type="PANTHER" id="PTHR43531">
    <property type="entry name" value="PROTEIN ICFG"/>
    <property type="match status" value="1"/>
</dbReference>
<comment type="caution">
    <text evidence="8">The sequence shown here is derived from an EMBL/GenBank/DDBJ whole genome shotgun (WGS) entry which is preliminary data.</text>
</comment>
<evidence type="ECO:0000313" key="9">
    <source>
        <dbReference type="Proteomes" id="UP000197334"/>
    </source>
</evidence>
<dbReference type="GO" id="GO:0004888">
    <property type="term" value="F:transmembrane signaling receptor activity"/>
    <property type="evidence" value="ECO:0007669"/>
    <property type="project" value="TreeGrafter"/>
</dbReference>
<organism evidence="8 9">
    <name type="scientific">Halomonas campaniensis</name>
    <dbReference type="NCBI Taxonomy" id="213554"/>
    <lineage>
        <taxon>Bacteria</taxon>
        <taxon>Pseudomonadati</taxon>
        <taxon>Pseudomonadota</taxon>
        <taxon>Gammaproteobacteria</taxon>
        <taxon>Oceanospirillales</taxon>
        <taxon>Halomonadaceae</taxon>
        <taxon>Halomonas</taxon>
    </lineage>
</organism>